<feature type="compositionally biased region" description="Basic and acidic residues" evidence="1">
    <location>
        <begin position="82"/>
        <end position="93"/>
    </location>
</feature>
<accession>A0A1X7S7P6</accession>
<dbReference type="AlphaFoldDB" id="A0A1X7S7P6"/>
<feature type="region of interest" description="Disordered" evidence="1">
    <location>
        <begin position="57"/>
        <end position="98"/>
    </location>
</feature>
<reference evidence="2 3" key="1">
    <citation type="submission" date="2016-06" db="EMBL/GenBank/DDBJ databases">
        <authorList>
            <person name="Kjaerup R.B."/>
            <person name="Dalgaard T.S."/>
            <person name="Juul-Madsen H.R."/>
        </authorList>
    </citation>
    <scope>NUCLEOTIDE SEQUENCE [LARGE SCALE GENOMIC DNA]</scope>
</reference>
<dbReference type="EMBL" id="LT853703">
    <property type="protein sequence ID" value="SMQ55702.1"/>
    <property type="molecule type" value="Genomic_DNA"/>
</dbReference>
<gene>
    <name evidence="2" type="ORF">ZT3D7_G10857</name>
</gene>
<feature type="compositionally biased region" description="Basic and acidic residues" evidence="1">
    <location>
        <begin position="57"/>
        <end position="68"/>
    </location>
</feature>
<keyword evidence="3" id="KW-1185">Reference proteome</keyword>
<dbReference type="Proteomes" id="UP000215127">
    <property type="component" value="Chromosome 12"/>
</dbReference>
<name>A0A1X7S7P6_ZYMT9</name>
<organism evidence="2 3">
    <name type="scientific">Zymoseptoria tritici (strain ST99CH_3D7)</name>
    <dbReference type="NCBI Taxonomy" id="1276538"/>
    <lineage>
        <taxon>Eukaryota</taxon>
        <taxon>Fungi</taxon>
        <taxon>Dikarya</taxon>
        <taxon>Ascomycota</taxon>
        <taxon>Pezizomycotina</taxon>
        <taxon>Dothideomycetes</taxon>
        <taxon>Dothideomycetidae</taxon>
        <taxon>Mycosphaerellales</taxon>
        <taxon>Mycosphaerellaceae</taxon>
        <taxon>Zymoseptoria</taxon>
    </lineage>
</organism>
<sequence length="121" mass="13256">MAGNICGTSAFTWQTTTNAMDSSTMTSEHAIAARAKSALVMQAVKRGDMKEADRLMAQQRETEKKEGGSKGWVSRFGRKKGKQSEVVEGKTVDGDEESVYSVEVEKVQAYAEGKRDDEDGR</sequence>
<proteinExistence type="predicted"/>
<evidence type="ECO:0000313" key="3">
    <source>
        <dbReference type="Proteomes" id="UP000215127"/>
    </source>
</evidence>
<evidence type="ECO:0000256" key="1">
    <source>
        <dbReference type="SAM" id="MobiDB-lite"/>
    </source>
</evidence>
<protein>
    <submittedName>
        <fullName evidence="2">Uncharacterized protein</fullName>
    </submittedName>
</protein>
<evidence type="ECO:0000313" key="2">
    <source>
        <dbReference type="EMBL" id="SMQ55702.1"/>
    </source>
</evidence>